<organism evidence="9 10">
    <name type="scientific">Geodia barretti</name>
    <name type="common">Barrett's horny sponge</name>
    <dbReference type="NCBI Taxonomy" id="519541"/>
    <lineage>
        <taxon>Eukaryota</taxon>
        <taxon>Metazoa</taxon>
        <taxon>Porifera</taxon>
        <taxon>Demospongiae</taxon>
        <taxon>Heteroscleromorpha</taxon>
        <taxon>Tetractinellida</taxon>
        <taxon>Astrophorina</taxon>
        <taxon>Geodiidae</taxon>
        <taxon>Geodia</taxon>
    </lineage>
</organism>
<keyword evidence="5" id="KW-0508">mRNA splicing</keyword>
<evidence type="ECO:0000313" key="9">
    <source>
        <dbReference type="EMBL" id="CAI8033951.1"/>
    </source>
</evidence>
<keyword evidence="3" id="KW-0507">mRNA processing</keyword>
<comment type="caution">
    <text evidence="9">The sequence shown here is derived from an EMBL/GenBank/DDBJ whole genome shotgun (WGS) entry which is preliminary data.</text>
</comment>
<evidence type="ECO:0000256" key="1">
    <source>
        <dbReference type="ARBA" id="ARBA00004123"/>
    </source>
</evidence>
<evidence type="ECO:0000256" key="7">
    <source>
        <dbReference type="SAM" id="MobiDB-lite"/>
    </source>
</evidence>
<feature type="compositionally biased region" description="Acidic residues" evidence="7">
    <location>
        <begin position="181"/>
        <end position="196"/>
    </location>
</feature>
<feature type="region of interest" description="Disordered" evidence="7">
    <location>
        <begin position="146"/>
        <end position="209"/>
    </location>
</feature>
<dbReference type="SMART" id="SM00386">
    <property type="entry name" value="HAT"/>
    <property type="match status" value="2"/>
</dbReference>
<evidence type="ECO:0000259" key="8">
    <source>
        <dbReference type="Pfam" id="PF23231"/>
    </source>
</evidence>
<dbReference type="InterPro" id="IPR011990">
    <property type="entry name" value="TPR-like_helical_dom_sf"/>
</dbReference>
<dbReference type="GO" id="GO:0071007">
    <property type="term" value="C:U2-type catalytic step 2 spliceosome"/>
    <property type="evidence" value="ECO:0007669"/>
    <property type="project" value="TreeGrafter"/>
</dbReference>
<gene>
    <name evidence="9" type="ORF">GBAR_LOCUS19142</name>
</gene>
<comment type="similarity">
    <text evidence="2">Belongs to the crooked-neck family.</text>
</comment>
<dbReference type="PANTHER" id="PTHR11246">
    <property type="entry name" value="PRE-MRNA SPLICING FACTOR"/>
    <property type="match status" value="1"/>
</dbReference>
<feature type="compositionally biased region" description="Basic and acidic residues" evidence="7">
    <location>
        <begin position="146"/>
        <end position="155"/>
    </location>
</feature>
<keyword evidence="10" id="KW-1185">Reference proteome</keyword>
<protein>
    <submittedName>
        <fullName evidence="9">Pre-mRNA-splicing factor SYF1</fullName>
    </submittedName>
</protein>
<name>A0AA35SSL6_GEOBA</name>
<evidence type="ECO:0000256" key="5">
    <source>
        <dbReference type="ARBA" id="ARBA00023187"/>
    </source>
</evidence>
<evidence type="ECO:0000313" key="10">
    <source>
        <dbReference type="Proteomes" id="UP001174909"/>
    </source>
</evidence>
<dbReference type="InterPro" id="IPR003107">
    <property type="entry name" value="HAT"/>
</dbReference>
<dbReference type="SUPFAM" id="SSF48452">
    <property type="entry name" value="TPR-like"/>
    <property type="match status" value="1"/>
</dbReference>
<sequence length="245" mass="27864">MQMFSIYIKRAAEAFGITHTREIYEKAIEVLPDEGSRDMCMRYAQLETKLGEVDRARSIYSHGSQFSDPKTTKSYWKVWQEFEIRYGNEDTFREMLRIKRSVQAQYNTQVNLMSAQMLATANKEVQVTGESLDEMRLLEEQARRIAEEAKKDKPKTMTFVKSSEASAEMEEMAKVSGANPDEIELGDSGGEEEEGPEPVPEPDQNQKEVEIQEQVVPSAVFGSIPEEMQGAVLGARQRFSLTKKT</sequence>
<dbReference type="Proteomes" id="UP001174909">
    <property type="component" value="Unassembled WGS sequence"/>
</dbReference>
<proteinExistence type="inferred from homology"/>
<dbReference type="Gene3D" id="1.25.40.10">
    <property type="entry name" value="Tetratricopeptide repeat domain"/>
    <property type="match status" value="1"/>
</dbReference>
<dbReference type="PANTHER" id="PTHR11246:SF5">
    <property type="entry name" value="PRE-MRNA-SPLICING FACTOR SYF1"/>
    <property type="match status" value="1"/>
</dbReference>
<dbReference type="InterPro" id="IPR055430">
    <property type="entry name" value="HAT_Syf1_CNRKL1_C"/>
</dbReference>
<evidence type="ECO:0000256" key="6">
    <source>
        <dbReference type="ARBA" id="ARBA00023242"/>
    </source>
</evidence>
<evidence type="ECO:0000256" key="4">
    <source>
        <dbReference type="ARBA" id="ARBA00022737"/>
    </source>
</evidence>
<dbReference type="InterPro" id="IPR045075">
    <property type="entry name" value="Syf1-like"/>
</dbReference>
<keyword evidence="4" id="KW-0677">Repeat</keyword>
<evidence type="ECO:0000256" key="2">
    <source>
        <dbReference type="ARBA" id="ARBA00008644"/>
    </source>
</evidence>
<dbReference type="FunFam" id="1.25.40.10:FF:001071">
    <property type="entry name" value="pre-mRNA-splicing factor SYF1-like"/>
    <property type="match status" value="1"/>
</dbReference>
<dbReference type="GO" id="GO:0000349">
    <property type="term" value="P:generation of catalytic spliceosome for first transesterification step"/>
    <property type="evidence" value="ECO:0007669"/>
    <property type="project" value="TreeGrafter"/>
</dbReference>
<dbReference type="EMBL" id="CASHTH010002707">
    <property type="protein sequence ID" value="CAI8033951.1"/>
    <property type="molecule type" value="Genomic_DNA"/>
</dbReference>
<dbReference type="GO" id="GO:0000974">
    <property type="term" value="C:Prp19 complex"/>
    <property type="evidence" value="ECO:0007669"/>
    <property type="project" value="TreeGrafter"/>
</dbReference>
<feature type="domain" description="Pre-mRNA-splicing factor Syf1/CRNKL1-like C-terminal HAT-repeats" evidence="8">
    <location>
        <begin position="1"/>
        <end position="135"/>
    </location>
</feature>
<dbReference type="Pfam" id="PF23231">
    <property type="entry name" value="HAT_Syf1_CNRKL1_C"/>
    <property type="match status" value="1"/>
</dbReference>
<accession>A0AA35SSL6</accession>
<keyword evidence="6" id="KW-0539">Nucleus</keyword>
<dbReference type="GO" id="GO:0071014">
    <property type="term" value="C:post-mRNA release spliceosomal complex"/>
    <property type="evidence" value="ECO:0007669"/>
    <property type="project" value="TreeGrafter"/>
</dbReference>
<evidence type="ECO:0000256" key="3">
    <source>
        <dbReference type="ARBA" id="ARBA00022664"/>
    </source>
</evidence>
<dbReference type="AlphaFoldDB" id="A0AA35SSL6"/>
<reference evidence="9" key="1">
    <citation type="submission" date="2023-03" db="EMBL/GenBank/DDBJ databases">
        <authorList>
            <person name="Steffen K."/>
            <person name="Cardenas P."/>
        </authorList>
    </citation>
    <scope>NUCLEOTIDE SEQUENCE</scope>
</reference>
<comment type="subcellular location">
    <subcellularLocation>
        <location evidence="1">Nucleus</location>
    </subcellularLocation>
</comment>